<name>A0A4Q9HIJ1_9SPHI</name>
<dbReference type="GO" id="GO:0016788">
    <property type="term" value="F:hydrolase activity, acting on ester bonds"/>
    <property type="evidence" value="ECO:0007669"/>
    <property type="project" value="UniProtKB-ARBA"/>
</dbReference>
<dbReference type="InterPro" id="IPR013830">
    <property type="entry name" value="SGNH_hydro"/>
</dbReference>
<dbReference type="OrthoDB" id="158267at2"/>
<dbReference type="Proteomes" id="UP000291819">
    <property type="component" value="Unassembled WGS sequence"/>
</dbReference>
<evidence type="ECO:0000313" key="2">
    <source>
        <dbReference type="EMBL" id="TBO45203.1"/>
    </source>
</evidence>
<feature type="domain" description="SGNH hydrolase-type esterase" evidence="1">
    <location>
        <begin position="46"/>
        <end position="225"/>
    </location>
</feature>
<protein>
    <submittedName>
        <fullName evidence="2">SGNH/GDSL hydrolase family protein</fullName>
    </submittedName>
</protein>
<dbReference type="PROSITE" id="PS51257">
    <property type="entry name" value="PROKAR_LIPOPROTEIN"/>
    <property type="match status" value="1"/>
</dbReference>
<sequence>MKILLSAILFSFLTSGCTKQQPMPIEPVIDRTKASPNGEGNFTYLALGDSYTIGESVKRAESFPYQLQSLLKAQGSSVANPKIIAVTGWTTDELQGAIKKENLTGSYSFVTLLIGVNNQYRGYPINTYKKEFTELLQTAIAFAGGNKNKVFVVSIPDWGTTPFGKSSGRTPQTIANEIDSFNTVNQEITLSAGVNYTDITPASRNAETDLSLVASDGLHPSAKMYTEWATALLSKVAKVLK</sequence>
<keyword evidence="3" id="KW-1185">Reference proteome</keyword>
<evidence type="ECO:0000313" key="3">
    <source>
        <dbReference type="Proteomes" id="UP000291819"/>
    </source>
</evidence>
<dbReference type="CDD" id="cd01832">
    <property type="entry name" value="SGNH_hydrolase_like_1"/>
    <property type="match status" value="1"/>
</dbReference>
<dbReference type="EMBL" id="SIXF01000001">
    <property type="protein sequence ID" value="TBO45203.1"/>
    <property type="molecule type" value="Genomic_DNA"/>
</dbReference>
<dbReference type="RefSeq" id="WP_131028240.1">
    <property type="nucleotide sequence ID" value="NZ_SIXF01000001.1"/>
</dbReference>
<proteinExistence type="predicted"/>
<accession>A0A4Q9HIJ1</accession>
<evidence type="ECO:0000259" key="1">
    <source>
        <dbReference type="Pfam" id="PF13472"/>
    </source>
</evidence>
<gene>
    <name evidence="2" type="ORF">EYS08_02375</name>
</gene>
<dbReference type="SUPFAM" id="SSF52266">
    <property type="entry name" value="SGNH hydrolase"/>
    <property type="match status" value="1"/>
</dbReference>
<dbReference type="Gene3D" id="3.40.50.1110">
    <property type="entry name" value="SGNH hydrolase"/>
    <property type="match status" value="1"/>
</dbReference>
<reference evidence="2 3" key="1">
    <citation type="submission" date="2019-02" db="EMBL/GenBank/DDBJ databases">
        <title>Pedobacter kyonggii whole genome sequence analysis.</title>
        <authorList>
            <person name="Dahal R.H."/>
        </authorList>
    </citation>
    <scope>NUCLEOTIDE SEQUENCE [LARGE SCALE GENOMIC DNA]</scope>
    <source>
        <strain evidence="2 3">K-4-11-1</strain>
    </source>
</reference>
<keyword evidence="2" id="KW-0378">Hydrolase</keyword>
<comment type="caution">
    <text evidence="2">The sequence shown here is derived from an EMBL/GenBank/DDBJ whole genome shotgun (WGS) entry which is preliminary data.</text>
</comment>
<organism evidence="2 3">
    <name type="scientific">Pedobacter kyonggii</name>
    <dbReference type="NCBI Taxonomy" id="1926871"/>
    <lineage>
        <taxon>Bacteria</taxon>
        <taxon>Pseudomonadati</taxon>
        <taxon>Bacteroidota</taxon>
        <taxon>Sphingobacteriia</taxon>
        <taxon>Sphingobacteriales</taxon>
        <taxon>Sphingobacteriaceae</taxon>
        <taxon>Pedobacter</taxon>
    </lineage>
</organism>
<dbReference type="Pfam" id="PF13472">
    <property type="entry name" value="Lipase_GDSL_2"/>
    <property type="match status" value="1"/>
</dbReference>
<dbReference type="AlphaFoldDB" id="A0A4Q9HIJ1"/>
<dbReference type="InterPro" id="IPR036514">
    <property type="entry name" value="SGNH_hydro_sf"/>
</dbReference>